<reference evidence="10 11" key="1">
    <citation type="journal article" date="2010" name="Stand. Genomic Sci.">
        <title>Complete genome sequence of Ilyobacter polytropus type strain (CuHbu1).</title>
        <authorList>
            <person name="Sikorski J."/>
            <person name="Chertkov O."/>
            <person name="Lapidus A."/>
            <person name="Nolan M."/>
            <person name="Lucas S."/>
            <person name="Del Rio T.G."/>
            <person name="Tice H."/>
            <person name="Cheng J.F."/>
            <person name="Tapia R."/>
            <person name="Han C."/>
            <person name="Goodwin L."/>
            <person name="Pitluck S."/>
            <person name="Liolios K."/>
            <person name="Ivanova N."/>
            <person name="Mavromatis K."/>
            <person name="Mikhailova N."/>
            <person name="Pati A."/>
            <person name="Chen A."/>
            <person name="Palaniappan K."/>
            <person name="Land M."/>
            <person name="Hauser L."/>
            <person name="Chang Y.J."/>
            <person name="Jeffries C.D."/>
            <person name="Brambilla E."/>
            <person name="Yasawong M."/>
            <person name="Rohde M."/>
            <person name="Pukall R."/>
            <person name="Spring S."/>
            <person name="Goker M."/>
            <person name="Woyke T."/>
            <person name="Bristow J."/>
            <person name="Eisen J.A."/>
            <person name="Markowitz V."/>
            <person name="Hugenholtz P."/>
            <person name="Kyrpides N.C."/>
            <person name="Klenk H.P."/>
        </authorList>
    </citation>
    <scope>NUCLEOTIDE SEQUENCE [LARGE SCALE GENOMIC DNA]</scope>
    <source>
        <strain evidence="11">ATCC 51220 / DSM 2926 / LMG 16218 / CuHBu1</strain>
    </source>
</reference>
<dbReference type="InterPro" id="IPR011538">
    <property type="entry name" value="Nuo51_FMN-bd"/>
</dbReference>
<evidence type="ECO:0000256" key="4">
    <source>
        <dbReference type="ARBA" id="ARBA00022714"/>
    </source>
</evidence>
<dbReference type="OrthoDB" id="9761899at2"/>
<dbReference type="eggNOG" id="COG1894">
    <property type="taxonomic scope" value="Bacteria"/>
</dbReference>
<keyword evidence="11" id="KW-1185">Reference proteome</keyword>
<dbReference type="PANTHER" id="PTHR43578">
    <property type="entry name" value="NADH-QUINONE OXIDOREDUCTASE SUBUNIT F"/>
    <property type="match status" value="1"/>
</dbReference>
<comment type="cofactor">
    <cofactor evidence="8">
        <name>[2Fe-2S] cluster</name>
        <dbReference type="ChEBI" id="CHEBI:190135"/>
    </cofactor>
</comment>
<dbReference type="STRING" id="572544.Ilyop_1220"/>
<comment type="similarity">
    <text evidence="1">Belongs to the complex I 51 kDa subunit family.</text>
</comment>
<dbReference type="PROSITE" id="PS00644">
    <property type="entry name" value="COMPLEX1_51K_1"/>
    <property type="match status" value="1"/>
</dbReference>
<feature type="domain" description="NADH-ubiquinone oxidoreductase 51kDa subunit iron-sulphur binding" evidence="9">
    <location>
        <begin position="475"/>
        <end position="520"/>
    </location>
</feature>
<dbReference type="InterPro" id="IPR036249">
    <property type="entry name" value="Thioredoxin-like_sf"/>
</dbReference>
<keyword evidence="7" id="KW-0411">Iron-sulfur</keyword>
<dbReference type="eggNOG" id="COG1905">
    <property type="taxonomic scope" value="Bacteria"/>
</dbReference>
<dbReference type="SUPFAM" id="SSF142019">
    <property type="entry name" value="Nqo1 FMN-binding domain-like"/>
    <property type="match status" value="1"/>
</dbReference>
<dbReference type="PANTHER" id="PTHR43578:SF3">
    <property type="entry name" value="NADH-QUINONE OXIDOREDUCTASE SUBUNIT F"/>
    <property type="match status" value="1"/>
</dbReference>
<dbReference type="Pfam" id="PF10589">
    <property type="entry name" value="NADH_4Fe-4S"/>
    <property type="match status" value="1"/>
</dbReference>
<dbReference type="GO" id="GO:0051539">
    <property type="term" value="F:4 iron, 4 sulfur cluster binding"/>
    <property type="evidence" value="ECO:0007669"/>
    <property type="project" value="UniProtKB-KW"/>
</dbReference>
<dbReference type="Pfam" id="PF01512">
    <property type="entry name" value="Complex1_51K"/>
    <property type="match status" value="1"/>
</dbReference>
<dbReference type="HOGENOM" id="CLU_014881_3_2_0"/>
<keyword evidence="3" id="KW-0004">4Fe-4S</keyword>
<dbReference type="InterPro" id="IPR001949">
    <property type="entry name" value="NADH-UbQ_OxRdtase_51kDa_CS"/>
</dbReference>
<organism evidence="10 11">
    <name type="scientific">Ilyobacter polytropus (strain ATCC 51220 / DSM 2926 / LMG 16218 / CuHBu1)</name>
    <dbReference type="NCBI Taxonomy" id="572544"/>
    <lineage>
        <taxon>Bacteria</taxon>
        <taxon>Fusobacteriati</taxon>
        <taxon>Fusobacteriota</taxon>
        <taxon>Fusobacteriia</taxon>
        <taxon>Fusobacteriales</taxon>
        <taxon>Fusobacteriaceae</taxon>
        <taxon>Ilyobacter</taxon>
    </lineage>
</organism>
<keyword evidence="6" id="KW-0408">Iron</keyword>
<dbReference type="SUPFAM" id="SSF142984">
    <property type="entry name" value="Nqo1 middle domain-like"/>
    <property type="match status" value="1"/>
</dbReference>
<dbReference type="InterPro" id="IPR002023">
    <property type="entry name" value="NuoE-like"/>
</dbReference>
<evidence type="ECO:0000313" key="11">
    <source>
        <dbReference type="Proteomes" id="UP000006875"/>
    </source>
</evidence>
<name>E3H8L9_ILYPC</name>
<dbReference type="Gene3D" id="1.10.10.1590">
    <property type="entry name" value="NADH-quinone oxidoreductase subunit E"/>
    <property type="match status" value="1"/>
</dbReference>
<comment type="similarity">
    <text evidence="2">Belongs to the complex I 24 kDa subunit family.</text>
</comment>
<dbReference type="InterPro" id="IPR037225">
    <property type="entry name" value="Nuo51_FMN-bd_sf"/>
</dbReference>
<evidence type="ECO:0000256" key="6">
    <source>
        <dbReference type="ARBA" id="ARBA00023004"/>
    </source>
</evidence>
<dbReference type="PROSITE" id="PS00645">
    <property type="entry name" value="COMPLEX1_51K_2"/>
    <property type="match status" value="1"/>
</dbReference>
<evidence type="ECO:0000256" key="3">
    <source>
        <dbReference type="ARBA" id="ARBA00022485"/>
    </source>
</evidence>
<evidence type="ECO:0000256" key="8">
    <source>
        <dbReference type="ARBA" id="ARBA00034078"/>
    </source>
</evidence>
<dbReference type="Gene3D" id="1.20.1440.230">
    <property type="entry name" value="NADH-ubiquinone oxidoreductase 51kDa subunit, iron-sulphur binding domain"/>
    <property type="match status" value="1"/>
</dbReference>
<dbReference type="EMBL" id="CP002281">
    <property type="protein sequence ID" value="ADO83001.1"/>
    <property type="molecule type" value="Genomic_DNA"/>
</dbReference>
<dbReference type="GO" id="GO:0046872">
    <property type="term" value="F:metal ion binding"/>
    <property type="evidence" value="ECO:0007669"/>
    <property type="project" value="UniProtKB-KW"/>
</dbReference>
<dbReference type="GO" id="GO:0051537">
    <property type="term" value="F:2 iron, 2 sulfur cluster binding"/>
    <property type="evidence" value="ECO:0007669"/>
    <property type="project" value="UniProtKB-KW"/>
</dbReference>
<accession>E3H8L9</accession>
<evidence type="ECO:0000313" key="10">
    <source>
        <dbReference type="EMBL" id="ADO83001.1"/>
    </source>
</evidence>
<proteinExistence type="inferred from homology"/>
<dbReference type="SUPFAM" id="SSF140490">
    <property type="entry name" value="Nqo1C-terminal domain-like"/>
    <property type="match status" value="1"/>
</dbReference>
<dbReference type="Gene3D" id="3.40.30.10">
    <property type="entry name" value="Glutaredoxin"/>
    <property type="match status" value="1"/>
</dbReference>
<dbReference type="Gene3D" id="3.10.20.600">
    <property type="match status" value="1"/>
</dbReference>
<dbReference type="InterPro" id="IPR037207">
    <property type="entry name" value="Nuop51_4Fe4S-bd_sf"/>
</dbReference>
<dbReference type="GO" id="GO:0010181">
    <property type="term" value="F:FMN binding"/>
    <property type="evidence" value="ECO:0007669"/>
    <property type="project" value="InterPro"/>
</dbReference>
<keyword evidence="5" id="KW-0479">Metal-binding</keyword>
<dbReference type="Proteomes" id="UP000006875">
    <property type="component" value="Chromosome"/>
</dbReference>
<dbReference type="RefSeq" id="WP_013387668.1">
    <property type="nucleotide sequence ID" value="NC_014632.1"/>
</dbReference>
<dbReference type="GO" id="GO:0016491">
    <property type="term" value="F:oxidoreductase activity"/>
    <property type="evidence" value="ECO:0007669"/>
    <property type="project" value="InterPro"/>
</dbReference>
<dbReference type="SUPFAM" id="SSF52833">
    <property type="entry name" value="Thioredoxin-like"/>
    <property type="match status" value="1"/>
</dbReference>
<evidence type="ECO:0000259" key="9">
    <source>
        <dbReference type="SMART" id="SM00928"/>
    </source>
</evidence>
<dbReference type="InterPro" id="IPR041921">
    <property type="entry name" value="NuoE_N"/>
</dbReference>
<evidence type="ECO:0000256" key="7">
    <source>
        <dbReference type="ARBA" id="ARBA00023014"/>
    </source>
</evidence>
<dbReference type="FunFam" id="3.40.50.11540:FF:000001">
    <property type="entry name" value="NADH dehydrogenase [ubiquinone] flavoprotein 1, mitochondrial"/>
    <property type="match status" value="1"/>
</dbReference>
<evidence type="ECO:0000256" key="1">
    <source>
        <dbReference type="ARBA" id="ARBA00007523"/>
    </source>
</evidence>
<dbReference type="SMART" id="SM00928">
    <property type="entry name" value="NADH_4Fe-4S"/>
    <property type="match status" value="1"/>
</dbReference>
<dbReference type="InterPro" id="IPR042128">
    <property type="entry name" value="NuoE_dom"/>
</dbReference>
<dbReference type="KEGG" id="ipo:Ilyop_1220"/>
<evidence type="ECO:0000256" key="2">
    <source>
        <dbReference type="ARBA" id="ARBA00010643"/>
    </source>
</evidence>
<dbReference type="Gene3D" id="3.40.50.11540">
    <property type="entry name" value="NADH-ubiquinone oxidoreductase 51kDa subunit"/>
    <property type="match status" value="1"/>
</dbReference>
<gene>
    <name evidence="10" type="ordered locus">Ilyop_1220</name>
</gene>
<dbReference type="AlphaFoldDB" id="E3H8L9"/>
<protein>
    <submittedName>
        <fullName evidence="10">Respiratory-chain NADH dehydrogenase domain 51 kDa subunit</fullName>
    </submittedName>
</protein>
<dbReference type="PROSITE" id="PS01099">
    <property type="entry name" value="COMPLEX1_24K"/>
    <property type="match status" value="1"/>
</dbReference>
<dbReference type="CDD" id="cd03064">
    <property type="entry name" value="TRX_Fd_NuoE"/>
    <property type="match status" value="1"/>
</dbReference>
<sequence length="565" mass="63239">MNRVGREELKEKIALLVSKYGNDRASILPVLEDISREYGEIDLYAMQTLAFLVDIHPSEVFGVATFYNFLKSGKKHGKYVIRLCRTISCHMKEKDRIAKQLNNELEIEFGEITSDGLFSLEYCNCLGMCDQGPAMLINDILISKVKPSDIPLIIQSCRRGVLGKEYKTPLVSKVVKKGPLLEENFIPGSVLRETIKRDKDSILEDIEKSNLRGRGGAGFPTGFKWRLAKEEKKDKKFIVCNADEGEPGTFKDRYILHKNFQRVLEGMSIAAYVIGASKGFIYLRGEYTYIRETLEKEIEKRRRAGLLGNETEKGLNFDIEIRMGAGAYICGEETALIESLEGKRGEPRNKPPYPVDTGFMNYPTLVNNVETFLNVNLICEKGVESFGQYGTDSSKGTKFFSISGDCKNEGIYELPFGVTIDKVVALAEGKDIKAVQIGGAAGECVQKNDFSKRIAFEAASTGGSIILFNENRDMLDIAENFMEFFVEESCGQCTPCREGTYRILEGIRLLKKGKCSVTYLNKLLELCETVELASKCGLGQLSTVAFRSIVENFKEEILGRLPEEV</sequence>
<dbReference type="InterPro" id="IPR019575">
    <property type="entry name" value="Nuop51_4Fe4S-bd"/>
</dbReference>
<dbReference type="Pfam" id="PF01257">
    <property type="entry name" value="2Fe-2S_thioredx"/>
    <property type="match status" value="1"/>
</dbReference>
<keyword evidence="4" id="KW-0001">2Fe-2S</keyword>
<evidence type="ECO:0000256" key="5">
    <source>
        <dbReference type="ARBA" id="ARBA00022723"/>
    </source>
</evidence>
<dbReference type="GO" id="GO:0008137">
    <property type="term" value="F:NADH dehydrogenase (ubiquinone) activity"/>
    <property type="evidence" value="ECO:0007669"/>
    <property type="project" value="InterPro"/>
</dbReference>